<reference evidence="2 3" key="1">
    <citation type="submission" date="2018-06" db="EMBL/GenBank/DDBJ databases">
        <title>Genomic Encyclopedia of Type Strains, Phase III (KMG-III): the genomes of soil and plant-associated and newly described type strains.</title>
        <authorList>
            <person name="Whitman W."/>
        </authorList>
    </citation>
    <scope>NUCLEOTIDE SEQUENCE [LARGE SCALE GENOMIC DNA]</scope>
    <source>
        <strain evidence="2 3">CGMCC 1.15366</strain>
    </source>
</reference>
<gene>
    <name evidence="2" type="ORF">B0I24_10390</name>
</gene>
<feature type="transmembrane region" description="Helical" evidence="1">
    <location>
        <begin position="87"/>
        <end position="110"/>
    </location>
</feature>
<comment type="caution">
    <text evidence="2">The sequence shown here is derived from an EMBL/GenBank/DDBJ whole genome shotgun (WGS) entry which is preliminary data.</text>
</comment>
<accession>A0A327X7F3</accession>
<evidence type="ECO:0000313" key="3">
    <source>
        <dbReference type="Proteomes" id="UP000249203"/>
    </source>
</evidence>
<dbReference type="OrthoDB" id="6399793at2"/>
<dbReference type="EMBL" id="QLMD01000003">
    <property type="protein sequence ID" value="RAJ99096.1"/>
    <property type="molecule type" value="Genomic_DNA"/>
</dbReference>
<evidence type="ECO:0000313" key="2">
    <source>
        <dbReference type="EMBL" id="RAJ99096.1"/>
    </source>
</evidence>
<dbReference type="Proteomes" id="UP000249203">
    <property type="component" value="Unassembled WGS sequence"/>
</dbReference>
<keyword evidence="1" id="KW-0812">Transmembrane</keyword>
<organism evidence="2 3">
    <name type="scientific">Aliidiomarina maris</name>
    <dbReference type="NCBI Taxonomy" id="531312"/>
    <lineage>
        <taxon>Bacteria</taxon>
        <taxon>Pseudomonadati</taxon>
        <taxon>Pseudomonadota</taxon>
        <taxon>Gammaproteobacteria</taxon>
        <taxon>Alteromonadales</taxon>
        <taxon>Idiomarinaceae</taxon>
        <taxon>Aliidiomarina</taxon>
    </lineage>
</organism>
<protein>
    <submittedName>
        <fullName evidence="2">Uncharacterized protein</fullName>
    </submittedName>
</protein>
<keyword evidence="1" id="KW-1133">Transmembrane helix</keyword>
<sequence length="208" mass="23402">MNQQQSTMDTQHSPGQRLMWMTLAMVALSVPLWYEIVAQPGQAVFAWRWTEHQALVESIVSVLHLVIVVAGVWMLKRAVGDMPQWPLIRIGAWIWAALVGVFALFSVAMFNIGENRVLDSVQGEGYRVNFVYIAGTSDENQQISAVISCNHTLLYKNILYMDRLAGVNGVRLEQGTDTLAVTYLDGDSIVQQESYSLSDFFQRCRASR</sequence>
<evidence type="ECO:0000256" key="1">
    <source>
        <dbReference type="SAM" id="Phobius"/>
    </source>
</evidence>
<proteinExistence type="predicted"/>
<keyword evidence="1" id="KW-0472">Membrane</keyword>
<dbReference type="RefSeq" id="WP_126818973.1">
    <property type="nucleotide sequence ID" value="NZ_PIPK01000002.1"/>
</dbReference>
<feature type="transmembrane region" description="Helical" evidence="1">
    <location>
        <begin position="18"/>
        <end position="34"/>
    </location>
</feature>
<dbReference type="AlphaFoldDB" id="A0A327X7F3"/>
<name>A0A327X7F3_9GAMM</name>
<feature type="transmembrane region" description="Helical" evidence="1">
    <location>
        <begin position="54"/>
        <end position="75"/>
    </location>
</feature>